<dbReference type="InterPro" id="IPR048364">
    <property type="entry name" value="Hikeshi-like_C"/>
</dbReference>
<name>A0A550CQ81_9AGAR</name>
<sequence length="201" mass="21534">MFGCCVAGRPLQTNLQTIDDTHAIFELSNASSINHLCVFLLGTIPFPDGYGATVHLFWPGKGFQLLGMLSNEKASAIFRLRGSFSSTSDHSISAAIGTPSPNSNPMDADAVAVLGIAIEPLDQIQAEMNTLNSSLAKPTPTMEPTLIAEKIVKHLFNYISGFANGVITPETAVPMGIIMKWYENFVGKVRAGGMGFLERGE</sequence>
<dbReference type="EMBL" id="VDMD01000003">
    <property type="protein sequence ID" value="TRM66955.1"/>
    <property type="molecule type" value="Genomic_DNA"/>
</dbReference>
<dbReference type="Proteomes" id="UP000320762">
    <property type="component" value="Unassembled WGS sequence"/>
</dbReference>
<comment type="caution">
    <text evidence="4">The sequence shown here is derived from an EMBL/GenBank/DDBJ whole genome shotgun (WGS) entry which is preliminary data.</text>
</comment>
<dbReference type="GO" id="GO:0061608">
    <property type="term" value="F:nuclear import signal receptor activity"/>
    <property type="evidence" value="ECO:0007669"/>
    <property type="project" value="TreeGrafter"/>
</dbReference>
<dbReference type="GO" id="GO:0006606">
    <property type="term" value="P:protein import into nucleus"/>
    <property type="evidence" value="ECO:0007669"/>
    <property type="project" value="TreeGrafter"/>
</dbReference>
<organism evidence="4 5">
    <name type="scientific">Schizophyllum amplum</name>
    <dbReference type="NCBI Taxonomy" id="97359"/>
    <lineage>
        <taxon>Eukaryota</taxon>
        <taxon>Fungi</taxon>
        <taxon>Dikarya</taxon>
        <taxon>Basidiomycota</taxon>
        <taxon>Agaricomycotina</taxon>
        <taxon>Agaricomycetes</taxon>
        <taxon>Agaricomycetidae</taxon>
        <taxon>Agaricales</taxon>
        <taxon>Schizophyllaceae</taxon>
        <taxon>Schizophyllum</taxon>
    </lineage>
</organism>
<evidence type="ECO:0000313" key="5">
    <source>
        <dbReference type="Proteomes" id="UP000320762"/>
    </source>
</evidence>
<feature type="domain" description="Hikeshi-like N-terminal" evidence="2">
    <location>
        <begin position="6"/>
        <end position="133"/>
    </location>
</feature>
<reference evidence="4 5" key="1">
    <citation type="journal article" date="2019" name="New Phytol.">
        <title>Comparative genomics reveals unique wood-decay strategies and fruiting body development in the Schizophyllaceae.</title>
        <authorList>
            <person name="Almasi E."/>
            <person name="Sahu N."/>
            <person name="Krizsan K."/>
            <person name="Balint B."/>
            <person name="Kovacs G.M."/>
            <person name="Kiss B."/>
            <person name="Cseklye J."/>
            <person name="Drula E."/>
            <person name="Henrissat B."/>
            <person name="Nagy I."/>
            <person name="Chovatia M."/>
            <person name="Adam C."/>
            <person name="LaButti K."/>
            <person name="Lipzen A."/>
            <person name="Riley R."/>
            <person name="Grigoriev I.V."/>
            <person name="Nagy L.G."/>
        </authorList>
    </citation>
    <scope>NUCLEOTIDE SEQUENCE [LARGE SCALE GENOMIC DNA]</scope>
    <source>
        <strain evidence="4 5">NL-1724</strain>
    </source>
</reference>
<evidence type="ECO:0000256" key="1">
    <source>
        <dbReference type="ARBA" id="ARBA00006623"/>
    </source>
</evidence>
<dbReference type="InterPro" id="IPR031318">
    <property type="entry name" value="OPI10"/>
</dbReference>
<evidence type="ECO:0000259" key="2">
    <source>
        <dbReference type="Pfam" id="PF05603"/>
    </source>
</evidence>
<keyword evidence="5" id="KW-1185">Reference proteome</keyword>
<dbReference type="GO" id="GO:0005634">
    <property type="term" value="C:nucleus"/>
    <property type="evidence" value="ECO:0007669"/>
    <property type="project" value="TreeGrafter"/>
</dbReference>
<dbReference type="Pfam" id="PF21057">
    <property type="entry name" value="Hikeshi-like_C"/>
    <property type="match status" value="1"/>
</dbReference>
<evidence type="ECO:0000313" key="4">
    <source>
        <dbReference type="EMBL" id="TRM66955.1"/>
    </source>
</evidence>
<gene>
    <name evidence="4" type="ORF">BD626DRAFT_396440</name>
</gene>
<dbReference type="InterPro" id="IPR008493">
    <property type="entry name" value="Hikeshi-like_N"/>
</dbReference>
<dbReference type="Pfam" id="PF05603">
    <property type="entry name" value="Hikeshi-like_N"/>
    <property type="match status" value="1"/>
</dbReference>
<proteinExistence type="inferred from homology"/>
<feature type="domain" description="Hikeshi-like C-terminal" evidence="3">
    <location>
        <begin position="145"/>
        <end position="199"/>
    </location>
</feature>
<dbReference type="PANTHER" id="PTHR12925:SF0">
    <property type="entry name" value="PROTEIN HIKESHI"/>
    <property type="match status" value="1"/>
</dbReference>
<evidence type="ECO:0000259" key="3">
    <source>
        <dbReference type="Pfam" id="PF21057"/>
    </source>
</evidence>
<dbReference type="OrthoDB" id="10248398at2759"/>
<dbReference type="GO" id="GO:0005829">
    <property type="term" value="C:cytosol"/>
    <property type="evidence" value="ECO:0007669"/>
    <property type="project" value="TreeGrafter"/>
</dbReference>
<protein>
    <submittedName>
        <fullName evidence="4">DUF775-domain-containing protein</fullName>
    </submittedName>
</protein>
<accession>A0A550CQ81</accession>
<dbReference type="PANTHER" id="PTHR12925">
    <property type="entry name" value="HIKESHI FAMILY MEMBER"/>
    <property type="match status" value="1"/>
</dbReference>
<comment type="similarity">
    <text evidence="1">Belongs to the OPI10 family.</text>
</comment>
<dbReference type="AlphaFoldDB" id="A0A550CQ81"/>
<dbReference type="STRING" id="97359.A0A550CQ81"/>